<keyword evidence="5" id="KW-0747">Spliceosome</keyword>
<evidence type="ECO:0000256" key="3">
    <source>
        <dbReference type="ARBA" id="ARBA00022664"/>
    </source>
</evidence>
<dbReference type="GO" id="GO:0036002">
    <property type="term" value="F:pre-mRNA binding"/>
    <property type="evidence" value="ECO:0000318"/>
    <property type="project" value="GO_Central"/>
</dbReference>
<dbReference type="GeneID" id="5893483"/>
<feature type="coiled-coil region" evidence="13">
    <location>
        <begin position="234"/>
        <end position="261"/>
    </location>
</feature>
<dbReference type="InParanoid" id="A9V616"/>
<dbReference type="PANTHER" id="PTHR14089">
    <property type="entry name" value="PRE-MRNA-SPLICING FACTOR RBM22"/>
    <property type="match status" value="1"/>
</dbReference>
<dbReference type="GO" id="GO:0000974">
    <property type="term" value="C:Prp19 complex"/>
    <property type="evidence" value="ECO:0000318"/>
    <property type="project" value="GO_Central"/>
</dbReference>
<dbReference type="eggNOG" id="KOG0118">
    <property type="taxonomic scope" value="Eukaryota"/>
</dbReference>
<dbReference type="CDD" id="cd12360">
    <property type="entry name" value="RRM_cwf2"/>
    <property type="match status" value="1"/>
</dbReference>
<name>A9V616_MONBE</name>
<evidence type="ECO:0000259" key="15">
    <source>
        <dbReference type="PROSITE" id="PS50102"/>
    </source>
</evidence>
<evidence type="ECO:0000259" key="16">
    <source>
        <dbReference type="PROSITE" id="PS50103"/>
    </source>
</evidence>
<keyword evidence="3" id="KW-0507">mRNA processing</keyword>
<evidence type="ECO:0000256" key="6">
    <source>
        <dbReference type="ARBA" id="ARBA00022771"/>
    </source>
</evidence>
<keyword evidence="13" id="KW-0175">Coiled coil</keyword>
<keyword evidence="7 12" id="KW-0862">Zinc</keyword>
<evidence type="ECO:0000256" key="4">
    <source>
        <dbReference type="ARBA" id="ARBA00022723"/>
    </source>
</evidence>
<dbReference type="EMBL" id="CH991562">
    <property type="protein sequence ID" value="EDQ86907.1"/>
    <property type="molecule type" value="Genomic_DNA"/>
</dbReference>
<feature type="compositionally biased region" description="Low complexity" evidence="14">
    <location>
        <begin position="366"/>
        <end position="402"/>
    </location>
</feature>
<keyword evidence="8 11" id="KW-0694">RNA-binding</keyword>
<dbReference type="GO" id="GO:0071006">
    <property type="term" value="C:U2-type catalytic step 1 spliceosome"/>
    <property type="evidence" value="ECO:0000318"/>
    <property type="project" value="GO_Central"/>
</dbReference>
<keyword evidence="18" id="KW-1185">Reference proteome</keyword>
<accession>A9V616</accession>
<evidence type="ECO:0000256" key="5">
    <source>
        <dbReference type="ARBA" id="ARBA00022728"/>
    </source>
</evidence>
<dbReference type="InterPro" id="IPR012677">
    <property type="entry name" value="Nucleotide-bd_a/b_plait_sf"/>
</dbReference>
<evidence type="ECO:0000256" key="10">
    <source>
        <dbReference type="ARBA" id="ARBA00023242"/>
    </source>
</evidence>
<dbReference type="PANTHER" id="PTHR14089:SF2">
    <property type="entry name" value="PRE-MRNA-SPLICING FACTOR CWC2"/>
    <property type="match status" value="1"/>
</dbReference>
<organism evidence="17 18">
    <name type="scientific">Monosiga brevicollis</name>
    <name type="common">Choanoflagellate</name>
    <dbReference type="NCBI Taxonomy" id="81824"/>
    <lineage>
        <taxon>Eukaryota</taxon>
        <taxon>Choanoflagellata</taxon>
        <taxon>Craspedida</taxon>
        <taxon>Salpingoecidae</taxon>
        <taxon>Monosiga</taxon>
    </lineage>
</organism>
<dbReference type="InterPro" id="IPR039171">
    <property type="entry name" value="Cwc2/Slt11"/>
</dbReference>
<dbReference type="InterPro" id="IPR034181">
    <property type="entry name" value="Cwc2_RRM"/>
</dbReference>
<sequence length="486" mass="53489">MAEAVHALARQRFERKKLQEAWRKRPARVQVEDTGRQYMSAEHTTGGNYNIWYNRDFSEGRHRQVDRGPAETRCDSAKDAGRTRGSNNSQAYLCYRFARGCCHLGEKCSFLHDIPSEEFEKDIPVSRDCFGRDRHETNRDDRGGVGSFSATPQVQRTLYIGRVGRAGNTPENIRKHFGEWGELDDVRCFPDRGFAFVRYHLRTAAEFAKVAMAQQAVSGRDVINIRWASEDPNASAYNKQMEEARQQLINAIENKLAHEQDAAAQGPTLALPEGTDPQALLEQSRQREALAMQWAATYENYAQHAADQAVQAQMNTAAAEEQNQAAASWNSWATYYANQAQRCKQGHVPDQEEVATFYQSIGQEAPAASTAASTEATPATASTATPATTDATATPTAAISTSGLPQHPGYPQQHAYPPGMAAYFYQQQQQGSYAHPNEATQASSAESAEMTEAEQRDAMAAVAAALASADRGAQPSAKRSKEDPVS</sequence>
<dbReference type="PROSITE" id="PS50103">
    <property type="entry name" value="ZF_C3H1"/>
    <property type="match status" value="1"/>
</dbReference>
<dbReference type="AlphaFoldDB" id="A9V616"/>
<comment type="subcellular location">
    <subcellularLocation>
        <location evidence="1">Nucleus</location>
    </subcellularLocation>
</comment>
<evidence type="ECO:0000256" key="7">
    <source>
        <dbReference type="ARBA" id="ARBA00022833"/>
    </source>
</evidence>
<evidence type="ECO:0000313" key="18">
    <source>
        <dbReference type="Proteomes" id="UP000001357"/>
    </source>
</evidence>
<evidence type="ECO:0000256" key="1">
    <source>
        <dbReference type="ARBA" id="ARBA00004123"/>
    </source>
</evidence>
<evidence type="ECO:0008006" key="19">
    <source>
        <dbReference type="Google" id="ProtNLM"/>
    </source>
</evidence>
<evidence type="ECO:0000256" key="13">
    <source>
        <dbReference type="SAM" id="Coils"/>
    </source>
</evidence>
<dbReference type="PROSITE" id="PS50102">
    <property type="entry name" value="RRM"/>
    <property type="match status" value="1"/>
</dbReference>
<evidence type="ECO:0000313" key="17">
    <source>
        <dbReference type="EMBL" id="EDQ86907.1"/>
    </source>
</evidence>
<dbReference type="GO" id="GO:0071007">
    <property type="term" value="C:U2-type catalytic step 2 spliceosome"/>
    <property type="evidence" value="ECO:0000318"/>
    <property type="project" value="GO_Central"/>
</dbReference>
<dbReference type="GO" id="GO:0008270">
    <property type="term" value="F:zinc ion binding"/>
    <property type="evidence" value="ECO:0007669"/>
    <property type="project" value="UniProtKB-KW"/>
</dbReference>
<dbReference type="STRING" id="81824.A9V616"/>
<evidence type="ECO:0000256" key="14">
    <source>
        <dbReference type="SAM" id="MobiDB-lite"/>
    </source>
</evidence>
<evidence type="ECO:0000256" key="2">
    <source>
        <dbReference type="ARBA" id="ARBA00008024"/>
    </source>
</evidence>
<feature type="region of interest" description="Disordered" evidence="14">
    <location>
        <begin position="429"/>
        <end position="486"/>
    </location>
</feature>
<dbReference type="GO" id="GO:0006397">
    <property type="term" value="P:mRNA processing"/>
    <property type="evidence" value="ECO:0007669"/>
    <property type="project" value="UniProtKB-KW"/>
</dbReference>
<dbReference type="GO" id="GO:0008380">
    <property type="term" value="P:RNA splicing"/>
    <property type="evidence" value="ECO:0007669"/>
    <property type="project" value="UniProtKB-KW"/>
</dbReference>
<dbReference type="GO" id="GO:0017070">
    <property type="term" value="F:U6 snRNA binding"/>
    <property type="evidence" value="ECO:0000318"/>
    <property type="project" value="GO_Central"/>
</dbReference>
<dbReference type="Gene3D" id="3.30.70.330">
    <property type="match status" value="1"/>
</dbReference>
<feature type="region of interest" description="Disordered" evidence="14">
    <location>
        <begin position="62"/>
        <end position="85"/>
    </location>
</feature>
<dbReference type="InterPro" id="IPR000504">
    <property type="entry name" value="RRM_dom"/>
</dbReference>
<keyword evidence="4 12" id="KW-0479">Metal-binding</keyword>
<keyword evidence="6 12" id="KW-0863">Zinc-finger</keyword>
<evidence type="ECO:0000256" key="12">
    <source>
        <dbReference type="PROSITE-ProRule" id="PRU00723"/>
    </source>
</evidence>
<dbReference type="InterPro" id="IPR000571">
    <property type="entry name" value="Znf_CCCH"/>
</dbReference>
<feature type="compositionally biased region" description="Basic and acidic residues" evidence="14">
    <location>
        <begin position="62"/>
        <end position="82"/>
    </location>
</feature>
<protein>
    <recommendedName>
        <fullName evidence="19">Pre-mRNA-splicing factor cwc2</fullName>
    </recommendedName>
</protein>
<comment type="similarity">
    <text evidence="2">Belongs to the RRM CWC2 family.</text>
</comment>
<feature type="compositionally biased region" description="Low complexity" evidence="14">
    <location>
        <begin position="438"/>
        <end position="450"/>
    </location>
</feature>
<dbReference type="KEGG" id="mbr:MONBRDRAFT_33553"/>
<dbReference type="Pfam" id="PF00076">
    <property type="entry name" value="RRM_1"/>
    <property type="match status" value="1"/>
</dbReference>
<feature type="domain" description="C3H1-type" evidence="16">
    <location>
        <begin position="88"/>
        <end position="115"/>
    </location>
</feature>
<evidence type="ECO:0000256" key="9">
    <source>
        <dbReference type="ARBA" id="ARBA00023187"/>
    </source>
</evidence>
<gene>
    <name evidence="17" type="ORF">MONBRDRAFT_33553</name>
</gene>
<dbReference type="InterPro" id="IPR032297">
    <property type="entry name" value="Torus"/>
</dbReference>
<keyword evidence="9" id="KW-0508">mRNA splicing</keyword>
<dbReference type="Proteomes" id="UP000001357">
    <property type="component" value="Unassembled WGS sequence"/>
</dbReference>
<feature type="compositionally biased region" description="Low complexity" evidence="14">
    <location>
        <begin position="458"/>
        <end position="473"/>
    </location>
</feature>
<dbReference type="RefSeq" id="XP_001748146.1">
    <property type="nucleotide sequence ID" value="XM_001748094.1"/>
</dbReference>
<evidence type="ECO:0000256" key="8">
    <source>
        <dbReference type="ARBA" id="ARBA00022884"/>
    </source>
</evidence>
<dbReference type="InterPro" id="IPR035979">
    <property type="entry name" value="RBD_domain_sf"/>
</dbReference>
<dbReference type="SMART" id="SM00360">
    <property type="entry name" value="RRM"/>
    <property type="match status" value="1"/>
</dbReference>
<evidence type="ECO:0000256" key="11">
    <source>
        <dbReference type="PROSITE-ProRule" id="PRU00176"/>
    </source>
</evidence>
<dbReference type="SUPFAM" id="SSF54928">
    <property type="entry name" value="RNA-binding domain, RBD"/>
    <property type="match status" value="1"/>
</dbReference>
<feature type="region of interest" description="Disordered" evidence="14">
    <location>
        <begin position="366"/>
        <end position="413"/>
    </location>
</feature>
<keyword evidence="10" id="KW-0539">Nucleus</keyword>
<feature type="domain" description="RRM" evidence="15">
    <location>
        <begin position="156"/>
        <end position="230"/>
    </location>
</feature>
<proteinExistence type="inferred from homology"/>
<dbReference type="Pfam" id="PF16131">
    <property type="entry name" value="Torus"/>
    <property type="match status" value="1"/>
</dbReference>
<feature type="zinc finger region" description="C3H1-type" evidence="12">
    <location>
        <begin position="88"/>
        <end position="115"/>
    </location>
</feature>
<reference evidence="17 18" key="1">
    <citation type="journal article" date="2008" name="Nature">
        <title>The genome of the choanoflagellate Monosiga brevicollis and the origin of metazoans.</title>
        <authorList>
            <consortium name="JGI Sequencing"/>
            <person name="King N."/>
            <person name="Westbrook M.J."/>
            <person name="Young S.L."/>
            <person name="Kuo A."/>
            <person name="Abedin M."/>
            <person name="Chapman J."/>
            <person name="Fairclough S."/>
            <person name="Hellsten U."/>
            <person name="Isogai Y."/>
            <person name="Letunic I."/>
            <person name="Marr M."/>
            <person name="Pincus D."/>
            <person name="Putnam N."/>
            <person name="Rokas A."/>
            <person name="Wright K.J."/>
            <person name="Zuzow R."/>
            <person name="Dirks W."/>
            <person name="Good M."/>
            <person name="Goodstein D."/>
            <person name="Lemons D."/>
            <person name="Li W."/>
            <person name="Lyons J.B."/>
            <person name="Morris A."/>
            <person name="Nichols S."/>
            <person name="Richter D.J."/>
            <person name="Salamov A."/>
            <person name="Bork P."/>
            <person name="Lim W.A."/>
            <person name="Manning G."/>
            <person name="Miller W.T."/>
            <person name="McGinnis W."/>
            <person name="Shapiro H."/>
            <person name="Tjian R."/>
            <person name="Grigoriev I.V."/>
            <person name="Rokhsar D."/>
        </authorList>
    </citation>
    <scope>NUCLEOTIDE SEQUENCE [LARGE SCALE GENOMIC DNA]</scope>
    <source>
        <strain evidence="18">MX1 / ATCC 50154</strain>
    </source>
</reference>